<dbReference type="GO" id="GO:0000160">
    <property type="term" value="P:phosphorelay signal transduction system"/>
    <property type="evidence" value="ECO:0007669"/>
    <property type="project" value="InterPro"/>
</dbReference>
<keyword evidence="5" id="KW-1185">Reference proteome</keyword>
<comment type="caution">
    <text evidence="4">The sequence shown here is derived from an EMBL/GenBank/DDBJ whole genome shotgun (WGS) entry which is preliminary data.</text>
</comment>
<evidence type="ECO:0000313" key="4">
    <source>
        <dbReference type="EMBL" id="TYL98018.1"/>
    </source>
</evidence>
<evidence type="ECO:0000256" key="2">
    <source>
        <dbReference type="PROSITE-ProRule" id="PRU01091"/>
    </source>
</evidence>
<dbReference type="GO" id="GO:0003677">
    <property type="term" value="F:DNA binding"/>
    <property type="evidence" value="ECO:0007669"/>
    <property type="project" value="UniProtKB-UniRule"/>
</dbReference>
<dbReference type="SMART" id="SM00862">
    <property type="entry name" value="Trans_reg_C"/>
    <property type="match status" value="1"/>
</dbReference>
<reference evidence="4 5" key="1">
    <citation type="submission" date="2019-08" db="EMBL/GenBank/DDBJ databases">
        <title>Bradyrhizobium hipponensis sp. nov., a rhizobium isolated from a Lupinus angustifolius root nodule in Tunisia.</title>
        <authorList>
            <person name="Off K."/>
            <person name="Rejili M."/>
            <person name="Mars M."/>
            <person name="Brachmann A."/>
            <person name="Marin M."/>
        </authorList>
    </citation>
    <scope>NUCLEOTIDE SEQUENCE [LARGE SCALE GENOMIC DNA]</scope>
    <source>
        <strain evidence="4 5">CTAW71</strain>
    </source>
</reference>
<feature type="domain" description="OmpR/PhoB-type" evidence="3">
    <location>
        <begin position="9"/>
        <end position="107"/>
    </location>
</feature>
<protein>
    <submittedName>
        <fullName evidence="4">Transcriptional regulator</fullName>
    </submittedName>
</protein>
<evidence type="ECO:0000256" key="1">
    <source>
        <dbReference type="ARBA" id="ARBA00023125"/>
    </source>
</evidence>
<dbReference type="OrthoDB" id="4473689at2"/>
<dbReference type="AlphaFoldDB" id="A0A5D3KS23"/>
<dbReference type="Proteomes" id="UP000324758">
    <property type="component" value="Unassembled WGS sequence"/>
</dbReference>
<name>A0A5D3KS23_9BRAD</name>
<dbReference type="PANTHER" id="PTHR47691:SF3">
    <property type="entry name" value="HTH-TYPE TRANSCRIPTIONAL REGULATOR RV0890C-RELATED"/>
    <property type="match status" value="1"/>
</dbReference>
<dbReference type="InterPro" id="IPR036388">
    <property type="entry name" value="WH-like_DNA-bd_sf"/>
</dbReference>
<dbReference type="InterPro" id="IPR016032">
    <property type="entry name" value="Sig_transdc_resp-reg_C-effctor"/>
</dbReference>
<gene>
    <name evidence="4" type="ORF">FXB40_05915</name>
</gene>
<dbReference type="GO" id="GO:0006355">
    <property type="term" value="P:regulation of DNA-templated transcription"/>
    <property type="evidence" value="ECO:0007669"/>
    <property type="project" value="InterPro"/>
</dbReference>
<organism evidence="4 5">
    <name type="scientific">Bradyrhizobium rifense</name>
    <dbReference type="NCBI Taxonomy" id="515499"/>
    <lineage>
        <taxon>Bacteria</taxon>
        <taxon>Pseudomonadati</taxon>
        <taxon>Pseudomonadota</taxon>
        <taxon>Alphaproteobacteria</taxon>
        <taxon>Hyphomicrobiales</taxon>
        <taxon>Nitrobacteraceae</taxon>
        <taxon>Bradyrhizobium</taxon>
    </lineage>
</organism>
<feature type="DNA-binding region" description="OmpR/PhoB-type" evidence="2">
    <location>
        <begin position="9"/>
        <end position="107"/>
    </location>
</feature>
<dbReference type="PANTHER" id="PTHR47691">
    <property type="entry name" value="REGULATOR-RELATED"/>
    <property type="match status" value="1"/>
</dbReference>
<dbReference type="SUPFAM" id="SSF46894">
    <property type="entry name" value="C-terminal effector domain of the bipartite response regulators"/>
    <property type="match status" value="1"/>
</dbReference>
<dbReference type="EMBL" id="VSSS01000013">
    <property type="protein sequence ID" value="TYL98018.1"/>
    <property type="molecule type" value="Genomic_DNA"/>
</dbReference>
<keyword evidence="1 2" id="KW-0238">DNA-binding</keyword>
<dbReference type="InterPro" id="IPR001867">
    <property type="entry name" value="OmpR/PhoB-type_DNA-bd"/>
</dbReference>
<dbReference type="CDD" id="cd00383">
    <property type="entry name" value="trans_reg_C"/>
    <property type="match status" value="1"/>
</dbReference>
<dbReference type="RefSeq" id="WP_148771272.1">
    <property type="nucleotide sequence ID" value="NZ_VSSS01000013.1"/>
</dbReference>
<dbReference type="Pfam" id="PF00486">
    <property type="entry name" value="Trans_reg_C"/>
    <property type="match status" value="1"/>
</dbReference>
<dbReference type="Gene3D" id="1.10.10.10">
    <property type="entry name" value="Winged helix-like DNA-binding domain superfamily/Winged helix DNA-binding domain"/>
    <property type="match status" value="1"/>
</dbReference>
<proteinExistence type="predicted"/>
<accession>A0A5D3KS23</accession>
<sequence>MPVALAMVHRTLRFGPFELSGSKRVLWCNGVTLPLGSRAFDILVYLAERPGEVIGKNELIDHVWSNVTVEEGSLRVHVTAIRKALRDGQFGNRYIANVRGRGYSFVGSVVRLEDNTEHVSDWHMKARLRYAPVSPNAHRRPSKLRSVRLR</sequence>
<evidence type="ECO:0000313" key="5">
    <source>
        <dbReference type="Proteomes" id="UP000324758"/>
    </source>
</evidence>
<dbReference type="PROSITE" id="PS51755">
    <property type="entry name" value="OMPR_PHOB"/>
    <property type="match status" value="1"/>
</dbReference>
<evidence type="ECO:0000259" key="3">
    <source>
        <dbReference type="PROSITE" id="PS51755"/>
    </source>
</evidence>